<dbReference type="EMBL" id="FNIR01000003">
    <property type="protein sequence ID" value="SDO03286.1"/>
    <property type="molecule type" value="Genomic_DNA"/>
</dbReference>
<evidence type="ECO:0000313" key="1">
    <source>
        <dbReference type="EMBL" id="SDO03286.1"/>
    </source>
</evidence>
<dbReference type="OrthoDB" id="9888966at2"/>
<organism evidence="1 2">
    <name type="scientific">Klenkia soli</name>
    <dbReference type="NCBI Taxonomy" id="1052260"/>
    <lineage>
        <taxon>Bacteria</taxon>
        <taxon>Bacillati</taxon>
        <taxon>Actinomycetota</taxon>
        <taxon>Actinomycetes</taxon>
        <taxon>Geodermatophilales</taxon>
        <taxon>Geodermatophilaceae</taxon>
        <taxon>Klenkia</taxon>
    </lineage>
</organism>
<dbReference type="Proteomes" id="UP000199088">
    <property type="component" value="Unassembled WGS sequence"/>
</dbReference>
<dbReference type="AlphaFoldDB" id="A0A1H0G8U9"/>
<proteinExistence type="predicted"/>
<evidence type="ECO:0000313" key="2">
    <source>
        <dbReference type="Proteomes" id="UP000199088"/>
    </source>
</evidence>
<sequence length="140" mass="16461">MELSECTPDFLFGLKRQLTRDEKDGILLVTDDEEDFYYTTELAPGWHLYIELHTEPRHALSVGVLRRPRDFIRDHIHADFSSYRIHRGVGRFGLEPDAEGFPEELTEEEEVAFRNRQVEYWDEDSALHDQVRQQTPSAVL</sequence>
<accession>A0A1H0G8U9</accession>
<gene>
    <name evidence="1" type="ORF">SAMN05660199_01172</name>
</gene>
<name>A0A1H0G8U9_9ACTN</name>
<protein>
    <submittedName>
        <fullName evidence="1">Uncharacterized protein</fullName>
    </submittedName>
</protein>
<reference evidence="2" key="1">
    <citation type="submission" date="2016-10" db="EMBL/GenBank/DDBJ databases">
        <authorList>
            <person name="Varghese N."/>
            <person name="Submissions S."/>
        </authorList>
    </citation>
    <scope>NUCLEOTIDE SEQUENCE [LARGE SCALE GENOMIC DNA]</scope>
    <source>
        <strain evidence="2">DSM 45843</strain>
    </source>
</reference>
<keyword evidence="2" id="KW-1185">Reference proteome</keyword>
<dbReference type="RefSeq" id="WP_091241360.1">
    <property type="nucleotide sequence ID" value="NZ_FNIR01000003.1"/>
</dbReference>